<evidence type="ECO:0000313" key="1">
    <source>
        <dbReference type="EMBL" id="KIP02765.1"/>
    </source>
</evidence>
<sequence>MDIDSTPPDRDRRQDNIRDRLVRADRRKENNIQFTTVGHGVDKHMRYDEDLWFEDGNILIVAGMVRFKLYRGILAKYSGVFRDMLEVADASAGDHVRGCPIVAVTDRPQHLVLLFTLLFDGGRHPFLTDPKYNIDFQDLRVIALLAFKYSIQHLQTEVVRRLQTCFPSDFEDWKIRYPYSCSEHITLNKNCGPELNDTLNFKFIDSIAVINLARQFNLDQLLPAAFYMCSQQITEDIAARVRYGDNDVEELSRNDLLRCLHGLEICRQDTTMWATELVVETLGDCPGHLDCDQLGDDWVLLPKTFQLK</sequence>
<dbReference type="AlphaFoldDB" id="A0A0C3S437"/>
<dbReference type="Proteomes" id="UP000053257">
    <property type="component" value="Unassembled WGS sequence"/>
</dbReference>
<organism evidence="1 2">
    <name type="scientific">Phlebiopsis gigantea (strain 11061_1 CR5-6)</name>
    <name type="common">White-rot fungus</name>
    <name type="synonym">Peniophora gigantea</name>
    <dbReference type="NCBI Taxonomy" id="745531"/>
    <lineage>
        <taxon>Eukaryota</taxon>
        <taxon>Fungi</taxon>
        <taxon>Dikarya</taxon>
        <taxon>Basidiomycota</taxon>
        <taxon>Agaricomycotina</taxon>
        <taxon>Agaricomycetes</taxon>
        <taxon>Polyporales</taxon>
        <taxon>Phanerochaetaceae</taxon>
        <taxon>Phlebiopsis</taxon>
    </lineage>
</organism>
<name>A0A0C3S437_PHLG1</name>
<dbReference type="STRING" id="745531.A0A0C3S437"/>
<evidence type="ECO:0008006" key="3">
    <source>
        <dbReference type="Google" id="ProtNLM"/>
    </source>
</evidence>
<proteinExistence type="predicted"/>
<accession>A0A0C3S437</accession>
<dbReference type="EMBL" id="KN840655">
    <property type="protein sequence ID" value="KIP02765.1"/>
    <property type="molecule type" value="Genomic_DNA"/>
</dbReference>
<evidence type="ECO:0000313" key="2">
    <source>
        <dbReference type="Proteomes" id="UP000053257"/>
    </source>
</evidence>
<dbReference type="OrthoDB" id="3036049at2759"/>
<gene>
    <name evidence="1" type="ORF">PHLGIDRAFT_37759</name>
</gene>
<reference evidence="1 2" key="1">
    <citation type="journal article" date="2014" name="PLoS Genet.">
        <title>Analysis of the Phlebiopsis gigantea genome, transcriptome and secretome provides insight into its pioneer colonization strategies of wood.</title>
        <authorList>
            <person name="Hori C."/>
            <person name="Ishida T."/>
            <person name="Igarashi K."/>
            <person name="Samejima M."/>
            <person name="Suzuki H."/>
            <person name="Master E."/>
            <person name="Ferreira P."/>
            <person name="Ruiz-Duenas F.J."/>
            <person name="Held B."/>
            <person name="Canessa P."/>
            <person name="Larrondo L.F."/>
            <person name="Schmoll M."/>
            <person name="Druzhinina I.S."/>
            <person name="Kubicek C.P."/>
            <person name="Gaskell J.A."/>
            <person name="Kersten P."/>
            <person name="St John F."/>
            <person name="Glasner J."/>
            <person name="Sabat G."/>
            <person name="Splinter BonDurant S."/>
            <person name="Syed K."/>
            <person name="Yadav J."/>
            <person name="Mgbeahuruike A.C."/>
            <person name="Kovalchuk A."/>
            <person name="Asiegbu F.O."/>
            <person name="Lackner G."/>
            <person name="Hoffmeister D."/>
            <person name="Rencoret J."/>
            <person name="Gutierrez A."/>
            <person name="Sun H."/>
            <person name="Lindquist E."/>
            <person name="Barry K."/>
            <person name="Riley R."/>
            <person name="Grigoriev I.V."/>
            <person name="Henrissat B."/>
            <person name="Kues U."/>
            <person name="Berka R.M."/>
            <person name="Martinez A.T."/>
            <person name="Covert S.F."/>
            <person name="Blanchette R.A."/>
            <person name="Cullen D."/>
        </authorList>
    </citation>
    <scope>NUCLEOTIDE SEQUENCE [LARGE SCALE GENOMIC DNA]</scope>
    <source>
        <strain evidence="1 2">11061_1 CR5-6</strain>
    </source>
</reference>
<dbReference type="HOGENOM" id="CLU_033082_6_0_1"/>
<keyword evidence="2" id="KW-1185">Reference proteome</keyword>
<protein>
    <recommendedName>
        <fullName evidence="3">BTB domain-containing protein</fullName>
    </recommendedName>
</protein>